<feature type="domain" description="CusB-like beta-barrel" evidence="4">
    <location>
        <begin position="215"/>
        <end position="285"/>
    </location>
</feature>
<dbReference type="InterPro" id="IPR058792">
    <property type="entry name" value="Beta-barrel_RND_2"/>
</dbReference>
<evidence type="ECO:0000313" key="6">
    <source>
        <dbReference type="Proteomes" id="UP000295351"/>
    </source>
</evidence>
<dbReference type="EMBL" id="SLVX01000001">
    <property type="protein sequence ID" value="TCN48741.1"/>
    <property type="molecule type" value="Genomic_DNA"/>
</dbReference>
<evidence type="ECO:0000259" key="3">
    <source>
        <dbReference type="Pfam" id="PF25917"/>
    </source>
</evidence>
<dbReference type="AlphaFoldDB" id="A0A4R2D4C1"/>
<dbReference type="InterPro" id="IPR058625">
    <property type="entry name" value="MdtA-like_BSH"/>
</dbReference>
<proteinExistence type="inferred from homology"/>
<dbReference type="Pfam" id="PF25917">
    <property type="entry name" value="BSH_RND"/>
    <property type="match status" value="1"/>
</dbReference>
<feature type="chain" id="PRO_5020680108" evidence="2">
    <location>
        <begin position="27"/>
        <end position="364"/>
    </location>
</feature>
<comment type="caution">
    <text evidence="5">The sequence shown here is derived from an EMBL/GenBank/DDBJ whole genome shotgun (WGS) entry which is preliminary data.</text>
</comment>
<dbReference type="GO" id="GO:0015562">
    <property type="term" value="F:efflux transmembrane transporter activity"/>
    <property type="evidence" value="ECO:0007669"/>
    <property type="project" value="TreeGrafter"/>
</dbReference>
<dbReference type="GO" id="GO:1990281">
    <property type="term" value="C:efflux pump complex"/>
    <property type="evidence" value="ECO:0007669"/>
    <property type="project" value="TreeGrafter"/>
</dbReference>
<dbReference type="RefSeq" id="WP_133032941.1">
    <property type="nucleotide sequence ID" value="NZ_BAABEI010000012.1"/>
</dbReference>
<dbReference type="PANTHER" id="PTHR30469">
    <property type="entry name" value="MULTIDRUG RESISTANCE PROTEIN MDTA"/>
    <property type="match status" value="1"/>
</dbReference>
<sequence length="364" mass="37849">MMALQFSFRGTLARLALVAALGATLAACTEAQSETVPAAERPVKLVEIGRAETARVVEYSGAVKARRQADLGFRVAGKLVERAVDIGDRVKAGDLLARIDATDYTLAVTAAEASLAAAGKQVETAALTRGRAERLSAKNVASQSALDEAVLAHHQAIATRDAAAASLQQAKNQVGYTELRADRSGIVTAIGADSGQVVAIGTPVVSVAVDGEKEIEVAVPETEIRSFTPGMAVEVGLWTDDTLKLDGKVREIAGSADPRSRTFGVRVSLPDDPRILLGMTATIRASVGADAPLVSVPLEALAEKNGGKIVWVADPASATVHARAVEVADFGPDGVRISKGLAENDLVVAAGTQFMQENMKVKLP</sequence>
<protein>
    <submittedName>
        <fullName evidence="5">RND family efflux transporter MFP subunit</fullName>
    </submittedName>
</protein>
<dbReference type="Pfam" id="PF25954">
    <property type="entry name" value="Beta-barrel_RND_2"/>
    <property type="match status" value="1"/>
</dbReference>
<gene>
    <name evidence="5" type="ORF">EV665_101480</name>
</gene>
<dbReference type="InterPro" id="IPR006143">
    <property type="entry name" value="RND_pump_MFP"/>
</dbReference>
<evidence type="ECO:0000259" key="4">
    <source>
        <dbReference type="Pfam" id="PF25954"/>
    </source>
</evidence>
<dbReference type="Gene3D" id="2.40.420.20">
    <property type="match status" value="1"/>
</dbReference>
<dbReference type="NCBIfam" id="TIGR01730">
    <property type="entry name" value="RND_mfp"/>
    <property type="match status" value="1"/>
</dbReference>
<evidence type="ECO:0000313" key="5">
    <source>
        <dbReference type="EMBL" id="TCN48741.1"/>
    </source>
</evidence>
<feature type="signal peptide" evidence="2">
    <location>
        <begin position="1"/>
        <end position="26"/>
    </location>
</feature>
<dbReference type="SUPFAM" id="SSF111369">
    <property type="entry name" value="HlyD-like secretion proteins"/>
    <property type="match status" value="1"/>
</dbReference>
<name>A0A4R2D4C1_SHIGR</name>
<evidence type="ECO:0000256" key="2">
    <source>
        <dbReference type="SAM" id="SignalP"/>
    </source>
</evidence>
<keyword evidence="6" id="KW-1185">Reference proteome</keyword>
<dbReference type="Gene3D" id="1.10.287.470">
    <property type="entry name" value="Helix hairpin bin"/>
    <property type="match status" value="1"/>
</dbReference>
<dbReference type="PANTHER" id="PTHR30469:SF15">
    <property type="entry name" value="HLYD FAMILY OF SECRETION PROTEINS"/>
    <property type="match status" value="1"/>
</dbReference>
<dbReference type="Gene3D" id="2.40.30.170">
    <property type="match status" value="1"/>
</dbReference>
<keyword evidence="2" id="KW-0732">Signal</keyword>
<dbReference type="Gene3D" id="2.40.50.100">
    <property type="match status" value="1"/>
</dbReference>
<comment type="similarity">
    <text evidence="1">Belongs to the membrane fusion protein (MFP) (TC 8.A.1) family.</text>
</comment>
<feature type="domain" description="Multidrug resistance protein MdtA-like barrel-sandwich hybrid" evidence="3">
    <location>
        <begin position="67"/>
        <end position="205"/>
    </location>
</feature>
<organism evidence="5 6">
    <name type="scientific">Shinella granuli</name>
    <dbReference type="NCBI Taxonomy" id="323621"/>
    <lineage>
        <taxon>Bacteria</taxon>
        <taxon>Pseudomonadati</taxon>
        <taxon>Pseudomonadota</taxon>
        <taxon>Alphaproteobacteria</taxon>
        <taxon>Hyphomicrobiales</taxon>
        <taxon>Rhizobiaceae</taxon>
        <taxon>Shinella</taxon>
    </lineage>
</organism>
<evidence type="ECO:0000256" key="1">
    <source>
        <dbReference type="ARBA" id="ARBA00009477"/>
    </source>
</evidence>
<dbReference type="Proteomes" id="UP000295351">
    <property type="component" value="Unassembled WGS sequence"/>
</dbReference>
<reference evidence="5 6" key="1">
    <citation type="submission" date="2019-03" db="EMBL/GenBank/DDBJ databases">
        <title>Genomic Encyclopedia of Type Strains, Phase IV (KMG-IV): sequencing the most valuable type-strain genomes for metagenomic binning, comparative biology and taxonomic classification.</title>
        <authorList>
            <person name="Goeker M."/>
        </authorList>
    </citation>
    <scope>NUCLEOTIDE SEQUENCE [LARGE SCALE GENOMIC DNA]</scope>
    <source>
        <strain evidence="5 6">DSM 18401</strain>
    </source>
</reference>
<accession>A0A4R2D4C1</accession>